<feature type="binding site" evidence="15">
    <location>
        <position position="1097"/>
    </location>
    <ligand>
        <name>Mg(2+)</name>
        <dbReference type="ChEBI" id="CHEBI:18420"/>
    </ligand>
</feature>
<feature type="domain" description="UvrD-like helicase ATP-binding" evidence="17">
    <location>
        <begin position="9"/>
        <end position="462"/>
    </location>
</feature>
<keyword evidence="12 15" id="KW-0413">Isomerase</keyword>
<evidence type="ECO:0000256" key="2">
    <source>
        <dbReference type="ARBA" id="ARBA00022723"/>
    </source>
</evidence>
<evidence type="ECO:0000256" key="9">
    <source>
        <dbReference type="ARBA" id="ARBA00022842"/>
    </source>
</evidence>
<evidence type="ECO:0000256" key="6">
    <source>
        <dbReference type="ARBA" id="ARBA00022806"/>
    </source>
</evidence>
<comment type="subunit">
    <text evidence="15">Heterotrimer of RecB, RecC and RecD. All subunits contribute to DNA-binding. Interacts with RecA.</text>
</comment>
<dbReference type="NCBIfam" id="TIGR00609">
    <property type="entry name" value="recB"/>
    <property type="match status" value="1"/>
</dbReference>
<evidence type="ECO:0000256" key="4">
    <source>
        <dbReference type="ARBA" id="ARBA00022763"/>
    </source>
</evidence>
<comment type="cofactor">
    <cofactor evidence="15">
        <name>Mg(2+)</name>
        <dbReference type="ChEBI" id="CHEBI:18420"/>
    </cofactor>
    <text evidence="15">Binds 1 Mg(2+) ion per subunit.</text>
</comment>
<dbReference type="InterPro" id="IPR011335">
    <property type="entry name" value="Restrct_endonuc-II-like"/>
</dbReference>
<keyword evidence="8 15" id="KW-0067">ATP-binding</keyword>
<keyword evidence="20" id="KW-1185">Reference proteome</keyword>
<accession>A0ABT3MSV7</accession>
<keyword evidence="10 15" id="KW-0238">DNA-binding</keyword>
<dbReference type="EMBL" id="JAPFCC010000001">
    <property type="protein sequence ID" value="MCW7552089.1"/>
    <property type="molecule type" value="Genomic_DNA"/>
</dbReference>
<evidence type="ECO:0000256" key="13">
    <source>
        <dbReference type="ARBA" id="ARBA00034617"/>
    </source>
</evidence>
<comment type="function">
    <text evidence="15">A helicase/nuclease that prepares dsDNA breaks (DSB) for recombinational DNA repair. Binds to DSBs and unwinds DNA via a highly rapid and processive ATP-dependent bidirectional helicase activity. Unwinds dsDNA until it encounters a Chi (crossover hotspot instigator) sequence from the 3' direction. Cuts ssDNA a few nucleotides 3' to the Chi site. The properties and activities of the enzyme are changed at Chi. The Chi-altered holoenzyme produces a long 3'-ssDNA overhang and facilitates RecA-binding to the ssDNA for homologous DNA recombination and repair. Holoenzyme degrades any linearized DNA that is unable to undergo homologous recombination. In the holoenzyme this subunit contributes ATPase, 3'-5' helicase, exonuclease activity and loads RecA onto ssDNA.</text>
</comment>
<dbReference type="InterPro" id="IPR014016">
    <property type="entry name" value="UvrD-like_ATP-bd"/>
</dbReference>
<comment type="miscellaneous">
    <text evidence="15">In the RecBCD complex, RecB has a slow 3'-5' helicase, an exonuclease activity and loads RecA onto ssDNA, RecD has a fast 5'-3' helicase activity, while RecC stimulates the ATPase and processivity of the RecB helicase and contributes to recognition of the Chi site.</text>
</comment>
<sequence length="1218" mass="137783">MTEQTQIADNIPENLDAFRFPLHGNRLIEASAGTGKTYTIANLYLRLVLGHGDDDSAHPEPLSADRILVVTFTDAATAELRDRIRARLHDARMDFIAGQSSDPFIQDLIDDLDRRKERIALLLAAERQMDEAAVFTIHGFCQRMLKQHAFESGTLFTSELITDETSLLQQTAADFWRRHFYPVNKSLASLTRDLWNTPADLLGSIRSWLGKHNLEVIRGELPDSVESFKQTYIDSVLAVKTLWQQEQQTIEDRLRSAGLKKRSKALSRLNDMNRFINGSGLQPSLGSSNDGWEIYSPEALKKDTTKAGTPPEHKVFELIGQLVEQPLSAKNAWSGMIRDQALAEIRTKVRELKRRKHQMAFDDLLANLGRALENDVNGTLASAIREQFPVAMIDEFQDTDPLQYRIFSQIYGDGSSKDAGLLMIGDPKQAIYAFRGADIFTYMQARQQVSAHYTLGTNWRSTSNMINAVNTLFDQVDNPFLYEDIPFLQVRHSERADNSRLLLEGKPVTALQVWLQQGDEKPVVSSGSYESVMAQATANQINRLLTDANINECVIEKKGEQTPLQAGDIAVLVRTSRQGHMIRDALNAQNIACVYLSNKESVFDCQEAVDLQRLLAACLTPTDERTLRSALATPLLALSASTLDELNQNEELWEQRVEEFSRYKELWDRYGVLPMLRQLIHQNRISERLLGDSTSGERQLTNLLHLGELLASASQEQETPHALLRWLAEHSQNPDNNADEQQLHLESERNLVKIVTIHKSKGLEYNACFLPFACSLRNATEPVFHDQNKGRTQLDLSGDPDALIKADHERLAEDLRLMYVAMTRSVHCCYVGVAPLKKGNSGKDPVTDLHKSAFGKLLEKGDTIKPSDLTARLQAMDEKHTFIEVYEPPLEPLPAFQPVDDHTETLTAKSFTGSIEKNWWMTSYSALSKTAHSSSGQPHASASDEQPGIDMEVQEESAVKPESTTVEHSIFTFPKGARPGTFMHTLFERLTPTHSTPELMPQFVNEQLQREGLGEEWCDTLVTMLTNCLDAPLDGQQMTLRSLPEQARKVEMEFYLPLSELNAHKLNTLLQQHDPLSAKAAPLAFSNLKGMLKGFIDLTFEYQGRWYVLDYKSNWLGEQYSDYSRARMEQMMIEHRYDLQYQLYSLALHRLLKTRLPDYNFEQHFGGVIYLFLRGVQSNDSDRHGIYDTRPKQALIEAMDNLFTGELFTGDLSTGENE</sequence>
<comment type="caution">
    <text evidence="19">The sequence shown here is derived from an EMBL/GenBank/DDBJ whole genome shotgun (WGS) entry which is preliminary data.</text>
</comment>
<dbReference type="Gene3D" id="3.90.320.10">
    <property type="match status" value="1"/>
</dbReference>
<keyword evidence="2 15" id="KW-0479">Metal-binding</keyword>
<dbReference type="Gene3D" id="1.10.486.10">
    <property type="entry name" value="PCRA, domain 4"/>
    <property type="match status" value="1"/>
</dbReference>
<feature type="binding site" evidence="15">
    <location>
        <position position="984"/>
    </location>
    <ligand>
        <name>Mg(2+)</name>
        <dbReference type="ChEBI" id="CHEBI:18420"/>
    </ligand>
</feature>
<evidence type="ECO:0000256" key="7">
    <source>
        <dbReference type="ARBA" id="ARBA00022839"/>
    </source>
</evidence>
<evidence type="ECO:0000256" key="11">
    <source>
        <dbReference type="ARBA" id="ARBA00023204"/>
    </source>
</evidence>
<dbReference type="Gene3D" id="3.40.50.300">
    <property type="entry name" value="P-loop containing nucleotide triphosphate hydrolases"/>
    <property type="match status" value="2"/>
</dbReference>
<evidence type="ECO:0000259" key="18">
    <source>
        <dbReference type="PROSITE" id="PS51217"/>
    </source>
</evidence>
<dbReference type="InterPro" id="IPR014017">
    <property type="entry name" value="DNA_helicase_UvrD-like_C"/>
</dbReference>
<dbReference type="SUPFAM" id="SSF52540">
    <property type="entry name" value="P-loop containing nucleoside triphosphate hydrolases"/>
    <property type="match status" value="1"/>
</dbReference>
<keyword evidence="4 15" id="KW-0227">DNA damage</keyword>
<keyword evidence="7 15" id="KW-0269">Exonuclease</keyword>
<name>A0ABT3MSV7_9GAMM</name>
<dbReference type="InterPro" id="IPR011604">
    <property type="entry name" value="PDDEXK-like_dom_sf"/>
</dbReference>
<comment type="catalytic activity">
    <reaction evidence="13 15">
        <text>Couples ATP hydrolysis with the unwinding of duplex DNA by translocating in the 3'-5' direction.</text>
        <dbReference type="EC" id="5.6.2.4"/>
    </reaction>
</comment>
<feature type="domain" description="UvrD-like helicase C-terminal" evidence="18">
    <location>
        <begin position="491"/>
        <end position="762"/>
    </location>
</feature>
<reference evidence="19 20" key="1">
    <citation type="submission" date="2022-10" db="EMBL/GenBank/DDBJ databases">
        <title>High-quality genome sequences of two octocoral-associated bacteria, Endozoicomonas euniceicola EF212 and Endozoicomonas gorgoniicola PS125.</title>
        <authorList>
            <person name="Chiou Y.-J."/>
            <person name="Chen Y.-H."/>
        </authorList>
    </citation>
    <scope>NUCLEOTIDE SEQUENCE [LARGE SCALE GENOMIC DNA]</scope>
    <source>
        <strain evidence="19 20">PS125</strain>
    </source>
</reference>
<feature type="binding site" evidence="16">
    <location>
        <begin position="30"/>
        <end position="37"/>
    </location>
    <ligand>
        <name>ATP</name>
        <dbReference type="ChEBI" id="CHEBI:30616"/>
    </ligand>
</feature>
<dbReference type="InterPro" id="IPR027417">
    <property type="entry name" value="P-loop_NTPase"/>
</dbReference>
<evidence type="ECO:0000256" key="16">
    <source>
        <dbReference type="PROSITE-ProRule" id="PRU00560"/>
    </source>
</evidence>
<evidence type="ECO:0000256" key="3">
    <source>
        <dbReference type="ARBA" id="ARBA00022741"/>
    </source>
</evidence>
<feature type="region of interest" description="DNA-binding and helicase activity, interacts with RecC" evidence="15">
    <location>
        <begin position="1"/>
        <end position="870"/>
    </location>
</feature>
<evidence type="ECO:0000256" key="12">
    <source>
        <dbReference type="ARBA" id="ARBA00023235"/>
    </source>
</evidence>
<evidence type="ECO:0000256" key="8">
    <source>
        <dbReference type="ARBA" id="ARBA00022840"/>
    </source>
</evidence>
<keyword evidence="11 15" id="KW-0234">DNA repair</keyword>
<evidence type="ECO:0000256" key="5">
    <source>
        <dbReference type="ARBA" id="ARBA00022801"/>
    </source>
</evidence>
<evidence type="ECO:0000256" key="1">
    <source>
        <dbReference type="ARBA" id="ARBA00022722"/>
    </source>
</evidence>
<dbReference type="CDD" id="cd22352">
    <property type="entry name" value="RecB_C-like"/>
    <property type="match status" value="1"/>
</dbReference>
<dbReference type="PANTHER" id="PTHR11070">
    <property type="entry name" value="UVRD / RECB / PCRA DNA HELICASE FAMILY MEMBER"/>
    <property type="match status" value="1"/>
</dbReference>
<evidence type="ECO:0000256" key="15">
    <source>
        <dbReference type="HAMAP-Rule" id="MF_01485"/>
    </source>
</evidence>
<feature type="active site" description="For nuclease activity" evidence="15">
    <location>
        <position position="1110"/>
    </location>
</feature>
<gene>
    <name evidence="15 19" type="primary">recB</name>
    <name evidence="19" type="ORF">NX722_05405</name>
</gene>
<keyword evidence="1 15" id="KW-0540">Nuclease</keyword>
<dbReference type="InterPro" id="IPR038726">
    <property type="entry name" value="PDDEXK_AddAB-type"/>
</dbReference>
<keyword evidence="5 15" id="KW-0378">Hydrolase</keyword>
<comment type="similarity">
    <text evidence="15">Belongs to the helicase family. UvrD subfamily.</text>
</comment>
<organism evidence="19 20">
    <name type="scientific">Endozoicomonas gorgoniicola</name>
    <dbReference type="NCBI Taxonomy" id="1234144"/>
    <lineage>
        <taxon>Bacteria</taxon>
        <taxon>Pseudomonadati</taxon>
        <taxon>Pseudomonadota</taxon>
        <taxon>Gammaproteobacteria</taxon>
        <taxon>Oceanospirillales</taxon>
        <taxon>Endozoicomonadaceae</taxon>
        <taxon>Endozoicomonas</taxon>
    </lineage>
</organism>
<dbReference type="Proteomes" id="UP001209854">
    <property type="component" value="Unassembled WGS sequence"/>
</dbReference>
<dbReference type="GO" id="GO:0008854">
    <property type="term" value="F:exodeoxyribonuclease V activity"/>
    <property type="evidence" value="ECO:0007669"/>
    <property type="project" value="UniProtKB-EC"/>
</dbReference>
<comment type="domain">
    <text evidence="15">The C-terminal domain has nuclease activity and interacts with RecD. It interacts with RecA, facilitating its loading onto ssDNA.</text>
</comment>
<feature type="binding site" evidence="15">
    <location>
        <position position="1110"/>
    </location>
    <ligand>
        <name>Mg(2+)</name>
        <dbReference type="ChEBI" id="CHEBI:18420"/>
    </ligand>
</feature>
<dbReference type="RefSeq" id="WP_262567068.1">
    <property type="nucleotide sequence ID" value="NZ_JAPFCC010000001.1"/>
</dbReference>
<proteinExistence type="inferred from homology"/>
<dbReference type="EC" id="3.1.11.5" evidence="15"/>
<dbReference type="SUPFAM" id="SSF52980">
    <property type="entry name" value="Restriction endonuclease-like"/>
    <property type="match status" value="1"/>
</dbReference>
<dbReference type="Pfam" id="PF00580">
    <property type="entry name" value="UvrD-helicase"/>
    <property type="match status" value="1"/>
</dbReference>
<evidence type="ECO:0000313" key="19">
    <source>
        <dbReference type="EMBL" id="MCW7552089.1"/>
    </source>
</evidence>
<dbReference type="Pfam" id="PF13361">
    <property type="entry name" value="UvrD_C"/>
    <property type="match status" value="2"/>
</dbReference>
<evidence type="ECO:0000259" key="17">
    <source>
        <dbReference type="PROSITE" id="PS51198"/>
    </source>
</evidence>
<dbReference type="PROSITE" id="PS51198">
    <property type="entry name" value="UVRD_HELICASE_ATP_BIND"/>
    <property type="match status" value="1"/>
</dbReference>
<comment type="domain">
    <text evidence="15">The N-terminal DNA-binding domain is a ssDNA-dependent ATPase and has ATP-dependent 3'-5' helicase function. This domain interacts with RecC.</text>
</comment>
<comment type="catalytic activity">
    <reaction evidence="14 15">
        <text>ATP + H2O = ADP + phosphate + H(+)</text>
        <dbReference type="Rhea" id="RHEA:13065"/>
        <dbReference type="ChEBI" id="CHEBI:15377"/>
        <dbReference type="ChEBI" id="CHEBI:15378"/>
        <dbReference type="ChEBI" id="CHEBI:30616"/>
        <dbReference type="ChEBI" id="CHEBI:43474"/>
        <dbReference type="ChEBI" id="CHEBI:456216"/>
        <dbReference type="EC" id="5.6.2.4"/>
    </reaction>
</comment>
<feature type="region of interest" description="Nuclease activity, interacts with RecD and RecA" evidence="15">
    <location>
        <begin position="918"/>
        <end position="1218"/>
    </location>
</feature>
<dbReference type="InterPro" id="IPR004586">
    <property type="entry name" value="RecB"/>
</dbReference>
<dbReference type="EC" id="5.6.2.4" evidence="15"/>
<dbReference type="HAMAP" id="MF_01485">
    <property type="entry name" value="RecB"/>
    <property type="match status" value="1"/>
</dbReference>
<comment type="catalytic activity">
    <reaction evidence="15">
        <text>Exonucleolytic cleavage (in the presence of ATP) in either 5'- to 3'- or 3'- to 5'-direction to yield 5'-phosphooligonucleotides.</text>
        <dbReference type="EC" id="3.1.11.5"/>
    </reaction>
</comment>
<dbReference type="Pfam" id="PF12705">
    <property type="entry name" value="PDDEXK_1"/>
    <property type="match status" value="1"/>
</dbReference>
<dbReference type="InterPro" id="IPR000212">
    <property type="entry name" value="DNA_helicase_UvrD/REP"/>
</dbReference>
<keyword evidence="6 15" id="KW-0347">Helicase</keyword>
<dbReference type="Gene3D" id="1.10.3170.10">
    <property type="entry name" value="Recbcd, chain B, domain 2"/>
    <property type="match status" value="1"/>
</dbReference>
<evidence type="ECO:0000313" key="20">
    <source>
        <dbReference type="Proteomes" id="UP001209854"/>
    </source>
</evidence>
<dbReference type="PROSITE" id="PS51217">
    <property type="entry name" value="UVRD_HELICASE_CTER"/>
    <property type="match status" value="1"/>
</dbReference>
<protein>
    <recommendedName>
        <fullName evidence="15">RecBCD enzyme subunit RecB</fullName>
        <ecNumber evidence="15">3.1.11.5</ecNumber>
        <ecNumber evidence="15">5.6.2.4</ecNumber>
    </recommendedName>
    <alternativeName>
        <fullName evidence="15">DNA 3'-5' helicase subunit RecB</fullName>
    </alternativeName>
    <alternativeName>
        <fullName evidence="15">Exonuclease V subunit RecB</fullName>
        <shortName evidence="15">ExoV subunit RecB</shortName>
    </alternativeName>
    <alternativeName>
        <fullName evidence="15">Helicase/nuclease RecBCD subunit RecB</fullName>
    </alternativeName>
</protein>
<dbReference type="PANTHER" id="PTHR11070:SF23">
    <property type="entry name" value="RECBCD ENZYME SUBUNIT RECB"/>
    <property type="match status" value="1"/>
</dbReference>
<evidence type="ECO:0000256" key="14">
    <source>
        <dbReference type="ARBA" id="ARBA00048988"/>
    </source>
</evidence>
<keyword evidence="3 15" id="KW-0547">Nucleotide-binding</keyword>
<evidence type="ECO:0000256" key="10">
    <source>
        <dbReference type="ARBA" id="ARBA00023125"/>
    </source>
</evidence>
<keyword evidence="9 15" id="KW-0460">Magnesium</keyword>